<comment type="similarity">
    <text evidence="3">Belongs to the heat shock protein 70 family.</text>
</comment>
<dbReference type="GO" id="GO:0140662">
    <property type="term" value="F:ATP-dependent protein folding chaperone"/>
    <property type="evidence" value="ECO:0007669"/>
    <property type="project" value="InterPro"/>
</dbReference>
<dbReference type="FunFam" id="3.30.30.30:FF:000001">
    <property type="entry name" value="heat shock 70 kDa protein-like"/>
    <property type="match status" value="1"/>
</dbReference>
<protein>
    <submittedName>
        <fullName evidence="5">Luminal-binding protein 1</fullName>
    </submittedName>
</protein>
<dbReference type="Pfam" id="PF00012">
    <property type="entry name" value="HSP70"/>
    <property type="match status" value="1"/>
</dbReference>
<dbReference type="GO" id="GO:0005524">
    <property type="term" value="F:ATP binding"/>
    <property type="evidence" value="ECO:0007669"/>
    <property type="project" value="UniProtKB-KW"/>
</dbReference>
<dbReference type="Gene3D" id="3.30.420.40">
    <property type="match status" value="2"/>
</dbReference>
<organism evidence="5 6">
    <name type="scientific">Planoprotostelium fungivorum</name>
    <dbReference type="NCBI Taxonomy" id="1890364"/>
    <lineage>
        <taxon>Eukaryota</taxon>
        <taxon>Amoebozoa</taxon>
        <taxon>Evosea</taxon>
        <taxon>Variosea</taxon>
        <taxon>Cavosteliida</taxon>
        <taxon>Cavosteliaceae</taxon>
        <taxon>Planoprotostelium</taxon>
    </lineage>
</organism>
<dbReference type="Gene3D" id="3.90.640.10">
    <property type="entry name" value="Actin, Chain A, domain 4"/>
    <property type="match status" value="2"/>
</dbReference>
<dbReference type="PANTHER" id="PTHR19375">
    <property type="entry name" value="HEAT SHOCK PROTEIN 70KDA"/>
    <property type="match status" value="1"/>
</dbReference>
<dbReference type="Gene3D" id="1.20.1270.10">
    <property type="match status" value="1"/>
</dbReference>
<dbReference type="InterPro" id="IPR013126">
    <property type="entry name" value="Hsp_70_fam"/>
</dbReference>
<accession>A0A2P6N3V5</accession>
<gene>
    <name evidence="5" type="ORF">PROFUN_13480</name>
</gene>
<proteinExistence type="inferred from homology"/>
<keyword evidence="2 3" id="KW-0067">ATP-binding</keyword>
<keyword evidence="4" id="KW-1133">Transmembrane helix</keyword>
<keyword evidence="4" id="KW-0812">Transmembrane</keyword>
<dbReference type="STRING" id="1890364.A0A2P6N3V5"/>
<feature type="transmembrane region" description="Helical" evidence="4">
    <location>
        <begin position="69"/>
        <end position="92"/>
    </location>
</feature>
<comment type="caution">
    <text evidence="5">The sequence shown here is derived from an EMBL/GenBank/DDBJ whole genome shotgun (WGS) entry which is preliminary data.</text>
</comment>
<evidence type="ECO:0000256" key="4">
    <source>
        <dbReference type="SAM" id="Phobius"/>
    </source>
</evidence>
<dbReference type="PRINTS" id="PR00301">
    <property type="entry name" value="HEATSHOCK70"/>
</dbReference>
<feature type="transmembrane region" description="Helical" evidence="4">
    <location>
        <begin position="160"/>
        <end position="178"/>
    </location>
</feature>
<evidence type="ECO:0000313" key="5">
    <source>
        <dbReference type="EMBL" id="PRP78647.1"/>
    </source>
</evidence>
<dbReference type="EMBL" id="MDYQ01000212">
    <property type="protein sequence ID" value="PRP78647.1"/>
    <property type="molecule type" value="Genomic_DNA"/>
</dbReference>
<dbReference type="SUPFAM" id="SSF53067">
    <property type="entry name" value="Actin-like ATPase domain"/>
    <property type="match status" value="2"/>
</dbReference>
<dbReference type="AlphaFoldDB" id="A0A2P6N3V5"/>
<evidence type="ECO:0000313" key="6">
    <source>
        <dbReference type="Proteomes" id="UP000241769"/>
    </source>
</evidence>
<name>A0A2P6N3V5_9EUKA</name>
<dbReference type="Gene3D" id="3.30.30.30">
    <property type="match status" value="1"/>
</dbReference>
<dbReference type="InterPro" id="IPR029048">
    <property type="entry name" value="HSP70_C_sf"/>
</dbReference>
<keyword evidence="4" id="KW-0472">Membrane</keyword>
<keyword evidence="6" id="KW-1185">Reference proteome</keyword>
<evidence type="ECO:0000256" key="2">
    <source>
        <dbReference type="ARBA" id="ARBA00022840"/>
    </source>
</evidence>
<sequence>MYLSLPNEIRQFFQTSQLIGDKMYRENLSWIWRLRATGHAFVDTRCERWLWVHAWPWFQSVVEYWLDKLSVSAGLIPAASFLIGFTAVPLFFNSKRRQKAYLDRMRDRMLLRKETLWDKIQRIDVVHRVEQFKFHQKSKMSMSDHEIEFRRKLRGHLKQMLFILLIPITAHILLPRLLRSLTPSKTVTIELSSMRPEQLKDLLRHISSRAMDTMKMQDTRTQLSWHKILPPFFLTFSSLIAFLQGVTSSLSLEEKVRKNGEDMERRLPGITQTAGNIVQSLPPGTIHVKPATVQKLVQMLPSIGKTGVIFFHLWPLWSASGENRLVMTPALFLAAAAVWVGSKEYDVAVLELAQSLRRHITDTETLIGEAAKNQAVVNPENTVFDVKRLMGRKYNDPEVQRDKKLYPFEIVEKDSKPYVRVTVKGEKKSYSPEEITAMILTKMKETAAYKIGKPVKNAVLTCPIYFNDAQRQATKEADILAGLDVIRIIDELEAAAMAYGLDTKHDKNILVLHLGVGTFDVSVLIIEERIFGVLSTNGDPDMRGEHFEQRVMEHFLKVNRQLTSQHQVTIEIESFHDGLDLTETLTRVEFEDLDSDLFDKILKSIENQPLKEFFNGKEFNEGEVHIQQAEAAAEEDKLVKERVDAFVNGVEGYAYHVKGTLSEDGKVGDKLGAEAGDAVVVRREPLDQGGAAPDHDEL</sequence>
<reference evidence="5 6" key="1">
    <citation type="journal article" date="2018" name="Genome Biol. Evol.">
        <title>Multiple Roots of Fruiting Body Formation in Amoebozoa.</title>
        <authorList>
            <person name="Hillmann F."/>
            <person name="Forbes G."/>
            <person name="Novohradska S."/>
            <person name="Ferling I."/>
            <person name="Riege K."/>
            <person name="Groth M."/>
            <person name="Westermann M."/>
            <person name="Marz M."/>
            <person name="Spaller T."/>
            <person name="Winckler T."/>
            <person name="Schaap P."/>
            <person name="Glockner G."/>
        </authorList>
    </citation>
    <scope>NUCLEOTIDE SEQUENCE [LARGE SCALE GENOMIC DNA]</scope>
    <source>
        <strain evidence="5 6">Jena</strain>
    </source>
</reference>
<evidence type="ECO:0000256" key="3">
    <source>
        <dbReference type="RuleBase" id="RU003322"/>
    </source>
</evidence>
<dbReference type="InterPro" id="IPR043129">
    <property type="entry name" value="ATPase_NBD"/>
</dbReference>
<keyword evidence="1 3" id="KW-0547">Nucleotide-binding</keyword>
<evidence type="ECO:0000256" key="1">
    <source>
        <dbReference type="ARBA" id="ARBA00022741"/>
    </source>
</evidence>
<dbReference type="InParanoid" id="A0A2P6N3V5"/>
<dbReference type="Proteomes" id="UP000241769">
    <property type="component" value="Unassembled WGS sequence"/>
</dbReference>